<dbReference type="PANTHER" id="PTHR31415">
    <property type="entry name" value="OS05G0367900 PROTEIN"/>
    <property type="match status" value="1"/>
</dbReference>
<feature type="transmembrane region" description="Helical" evidence="3">
    <location>
        <begin position="81"/>
        <end position="103"/>
    </location>
</feature>
<keyword evidence="3" id="KW-1133">Transmembrane helix</keyword>
<reference evidence="4 5" key="2">
    <citation type="journal article" date="2017" name="Front. Plant Sci.">
        <title>Gene Classification and Mining of Molecular Markers Useful in Red Clover (Trifolium pratense) Breeding.</title>
        <authorList>
            <person name="Istvanek J."/>
            <person name="Dluhosova J."/>
            <person name="Dluhos P."/>
            <person name="Patkova L."/>
            <person name="Nedelnik J."/>
            <person name="Repkova J."/>
        </authorList>
    </citation>
    <scope>NUCLEOTIDE SEQUENCE [LARGE SCALE GENOMIC DNA]</scope>
    <source>
        <strain evidence="5">cv. Tatra</strain>
        <tissue evidence="4">Young leaves</tissue>
    </source>
</reference>
<sequence>MQGWARLHTCPVVLAGAHLDSLCVCGAGILGVSCFLNGDVVQCLLEGLRLHWYSCCLCLAAICLLHISYNQPTNVAMAPNCCTCCTSFITSTGLTILFFWLTLRTQHPKCFIQSLYLPSLNNHNHNHTNNNTIVFNLKLLNQNKDKGVQYEAVNLTFNLFLDVNTTRPLTNVTLDGFYQGHGKTTEKWSSAEIHGGGVNRTVHGNVFFRVEFVTRVKYKIMFFYTKRHRLSGGANVEVNVSSGEKVDPKGIRLRNVPARVGSEAAPVREYWVSYSTFFVSLLFLTAFT</sequence>
<dbReference type="GO" id="GO:0005886">
    <property type="term" value="C:plasma membrane"/>
    <property type="evidence" value="ECO:0007669"/>
    <property type="project" value="TreeGrafter"/>
</dbReference>
<proteinExistence type="predicted"/>
<keyword evidence="3" id="KW-0812">Transmembrane</keyword>
<feature type="transmembrane region" description="Helical" evidence="3">
    <location>
        <begin position="12"/>
        <end position="38"/>
    </location>
</feature>
<evidence type="ECO:0000313" key="5">
    <source>
        <dbReference type="Proteomes" id="UP000236291"/>
    </source>
</evidence>
<dbReference type="EMBL" id="ASHM01001686">
    <property type="protein sequence ID" value="PNY07107.1"/>
    <property type="molecule type" value="Genomic_DNA"/>
</dbReference>
<keyword evidence="2 3" id="KW-0472">Membrane</keyword>
<dbReference type="PROSITE" id="PS51257">
    <property type="entry name" value="PROKAR_LIPOPROTEIN"/>
    <property type="match status" value="1"/>
</dbReference>
<comment type="subcellular location">
    <subcellularLocation>
        <location evidence="1">Membrane</location>
    </subcellularLocation>
</comment>
<dbReference type="GO" id="GO:0098542">
    <property type="term" value="P:defense response to other organism"/>
    <property type="evidence" value="ECO:0007669"/>
    <property type="project" value="InterPro"/>
</dbReference>
<comment type="caution">
    <text evidence="4">The sequence shown here is derived from an EMBL/GenBank/DDBJ whole genome shotgun (WGS) entry which is preliminary data.</text>
</comment>
<dbReference type="Proteomes" id="UP000236291">
    <property type="component" value="Unassembled WGS sequence"/>
</dbReference>
<accession>A0A2K3NVQ9</accession>
<dbReference type="AlphaFoldDB" id="A0A2K3NVQ9"/>
<protein>
    <submittedName>
        <fullName evidence="4">Protein NDR1-like</fullName>
    </submittedName>
</protein>
<evidence type="ECO:0000256" key="1">
    <source>
        <dbReference type="ARBA" id="ARBA00004370"/>
    </source>
</evidence>
<dbReference type="InterPro" id="IPR044839">
    <property type="entry name" value="NDR1-like"/>
</dbReference>
<reference evidence="4 5" key="1">
    <citation type="journal article" date="2014" name="Am. J. Bot.">
        <title>Genome assembly and annotation for red clover (Trifolium pratense; Fabaceae).</title>
        <authorList>
            <person name="Istvanek J."/>
            <person name="Jaros M."/>
            <person name="Krenek A."/>
            <person name="Repkova J."/>
        </authorList>
    </citation>
    <scope>NUCLEOTIDE SEQUENCE [LARGE SCALE GENOMIC DNA]</scope>
    <source>
        <strain evidence="5">cv. Tatra</strain>
        <tissue evidence="4">Young leaves</tissue>
    </source>
</reference>
<evidence type="ECO:0000256" key="3">
    <source>
        <dbReference type="SAM" id="Phobius"/>
    </source>
</evidence>
<dbReference type="PANTHER" id="PTHR31415:SF52">
    <property type="entry name" value="LATE EMBRYOGENESIS ABUNDANT (LEA) HYDROXYPROLINE-RICH GLYCOPROTEIN FAMILY-RELATED"/>
    <property type="match status" value="1"/>
</dbReference>
<feature type="transmembrane region" description="Helical" evidence="3">
    <location>
        <begin position="50"/>
        <end position="69"/>
    </location>
</feature>
<organism evidence="4 5">
    <name type="scientific">Trifolium pratense</name>
    <name type="common">Red clover</name>
    <dbReference type="NCBI Taxonomy" id="57577"/>
    <lineage>
        <taxon>Eukaryota</taxon>
        <taxon>Viridiplantae</taxon>
        <taxon>Streptophyta</taxon>
        <taxon>Embryophyta</taxon>
        <taxon>Tracheophyta</taxon>
        <taxon>Spermatophyta</taxon>
        <taxon>Magnoliopsida</taxon>
        <taxon>eudicotyledons</taxon>
        <taxon>Gunneridae</taxon>
        <taxon>Pentapetalae</taxon>
        <taxon>rosids</taxon>
        <taxon>fabids</taxon>
        <taxon>Fabales</taxon>
        <taxon>Fabaceae</taxon>
        <taxon>Papilionoideae</taxon>
        <taxon>50 kb inversion clade</taxon>
        <taxon>NPAAA clade</taxon>
        <taxon>Hologalegina</taxon>
        <taxon>IRL clade</taxon>
        <taxon>Trifolieae</taxon>
        <taxon>Trifolium</taxon>
    </lineage>
</organism>
<evidence type="ECO:0000256" key="2">
    <source>
        <dbReference type="ARBA" id="ARBA00023136"/>
    </source>
</evidence>
<name>A0A2K3NVQ9_TRIPR</name>
<dbReference type="GO" id="GO:0009506">
    <property type="term" value="C:plasmodesma"/>
    <property type="evidence" value="ECO:0007669"/>
    <property type="project" value="TreeGrafter"/>
</dbReference>
<dbReference type="STRING" id="57577.A0A2K3NVQ9"/>
<evidence type="ECO:0000313" key="4">
    <source>
        <dbReference type="EMBL" id="PNY07107.1"/>
    </source>
</evidence>
<gene>
    <name evidence="4" type="ORF">L195_g003590</name>
</gene>